<accession>A0ABV8ZTL1</accession>
<protein>
    <submittedName>
        <fullName evidence="2">Helix-turn-helix domain-containing protein</fullName>
    </submittedName>
</protein>
<dbReference type="SUPFAM" id="SSF47413">
    <property type="entry name" value="lambda repressor-like DNA-binding domains"/>
    <property type="match status" value="1"/>
</dbReference>
<evidence type="ECO:0000313" key="3">
    <source>
        <dbReference type="Proteomes" id="UP001595999"/>
    </source>
</evidence>
<dbReference type="PANTHER" id="PTHR37301:SF1">
    <property type="entry name" value="DNA-BINDING PROTEIN"/>
    <property type="match status" value="1"/>
</dbReference>
<reference evidence="3" key="1">
    <citation type="journal article" date="2019" name="Int. J. Syst. Evol. Microbiol.">
        <title>The Global Catalogue of Microorganisms (GCM) 10K type strain sequencing project: providing services to taxonomists for standard genome sequencing and annotation.</title>
        <authorList>
            <consortium name="The Broad Institute Genomics Platform"/>
            <consortium name="The Broad Institute Genome Sequencing Center for Infectious Disease"/>
            <person name="Wu L."/>
            <person name="Ma J."/>
        </authorList>
    </citation>
    <scope>NUCLEOTIDE SEQUENCE [LARGE SCALE GENOMIC DNA]</scope>
    <source>
        <strain evidence="3">CGMCC 4.7608</strain>
    </source>
</reference>
<evidence type="ECO:0000313" key="2">
    <source>
        <dbReference type="EMBL" id="MFC4490081.1"/>
    </source>
</evidence>
<dbReference type="InterPro" id="IPR010982">
    <property type="entry name" value="Lambda_DNA-bd_dom_sf"/>
</dbReference>
<dbReference type="PANTHER" id="PTHR37301">
    <property type="entry name" value="DNA-BINDING PROTEIN-RELATED"/>
    <property type="match status" value="1"/>
</dbReference>
<name>A0ABV8ZTL1_9NEIS</name>
<gene>
    <name evidence="2" type="ORF">ACFO0R_10655</name>
</gene>
<organism evidence="2 3">
    <name type="scientific">Chromobacterium aquaticum</name>
    <dbReference type="NCBI Taxonomy" id="467180"/>
    <lineage>
        <taxon>Bacteria</taxon>
        <taxon>Pseudomonadati</taxon>
        <taxon>Pseudomonadota</taxon>
        <taxon>Betaproteobacteria</taxon>
        <taxon>Neisseriales</taxon>
        <taxon>Chromobacteriaceae</taxon>
        <taxon>Chromobacterium</taxon>
    </lineage>
</organism>
<feature type="domain" description="HTH cro/C1-type" evidence="1">
    <location>
        <begin position="13"/>
        <end position="62"/>
    </location>
</feature>
<keyword evidence="3" id="KW-1185">Reference proteome</keyword>
<dbReference type="SMART" id="SM00530">
    <property type="entry name" value="HTH_XRE"/>
    <property type="match status" value="1"/>
</dbReference>
<dbReference type="Gene3D" id="1.10.260.40">
    <property type="entry name" value="lambda repressor-like DNA-binding domains"/>
    <property type="match status" value="1"/>
</dbReference>
<proteinExistence type="predicted"/>
<dbReference type="EMBL" id="JBHSEK010000005">
    <property type="protein sequence ID" value="MFC4490081.1"/>
    <property type="molecule type" value="Genomic_DNA"/>
</dbReference>
<comment type="caution">
    <text evidence="2">The sequence shown here is derived from an EMBL/GenBank/DDBJ whole genome shotgun (WGS) entry which is preliminary data.</text>
</comment>
<dbReference type="CDD" id="cd00093">
    <property type="entry name" value="HTH_XRE"/>
    <property type="match status" value="1"/>
</dbReference>
<dbReference type="Proteomes" id="UP001595999">
    <property type="component" value="Unassembled WGS sequence"/>
</dbReference>
<dbReference type="InterPro" id="IPR001387">
    <property type="entry name" value="Cro/C1-type_HTH"/>
</dbReference>
<dbReference type="RefSeq" id="WP_231462778.1">
    <property type="nucleotide sequence ID" value="NZ_JAJOHW010000085.1"/>
</dbReference>
<sequence>MTVVITLDMVLAQRKLSSKALALAIGITPQNLSLLKRGKVKSLRLDTLDALCRQLSCQPGDLLAYRREADEDPTL</sequence>
<dbReference type="PROSITE" id="PS50943">
    <property type="entry name" value="HTH_CROC1"/>
    <property type="match status" value="1"/>
</dbReference>
<evidence type="ECO:0000259" key="1">
    <source>
        <dbReference type="PROSITE" id="PS50943"/>
    </source>
</evidence>
<dbReference type="Pfam" id="PF13443">
    <property type="entry name" value="HTH_26"/>
    <property type="match status" value="1"/>
</dbReference>